<name>A0A090ZJ43_PAEMA</name>
<dbReference type="PATRIC" id="fig|44252.3.peg.1334"/>
<proteinExistence type="predicted"/>
<dbReference type="InterPro" id="IPR036388">
    <property type="entry name" value="WH-like_DNA-bd_sf"/>
</dbReference>
<dbReference type="SUPFAM" id="SSF52172">
    <property type="entry name" value="CheY-like"/>
    <property type="match status" value="1"/>
</dbReference>
<comment type="subcellular location">
    <subcellularLocation>
        <location evidence="1">Cytoplasm</location>
    </subcellularLocation>
</comment>
<dbReference type="GeneID" id="77011629"/>
<dbReference type="PANTHER" id="PTHR48111">
    <property type="entry name" value="REGULATOR OF RPOS"/>
    <property type="match status" value="1"/>
</dbReference>
<dbReference type="PANTHER" id="PTHR48111:SF2">
    <property type="entry name" value="RESPONSE REGULATOR SAER"/>
    <property type="match status" value="1"/>
</dbReference>
<keyword evidence="3" id="KW-0902">Two-component regulatory system</keyword>
<dbReference type="FunFam" id="1.10.10.10:FF:000018">
    <property type="entry name" value="DNA-binding response regulator ResD"/>
    <property type="match status" value="1"/>
</dbReference>
<dbReference type="Gene3D" id="1.10.10.10">
    <property type="entry name" value="Winged helix-like DNA-binding domain superfamily/Winged helix DNA-binding domain"/>
    <property type="match status" value="1"/>
</dbReference>
<evidence type="ECO:0000259" key="10">
    <source>
        <dbReference type="PROSITE" id="PS51755"/>
    </source>
</evidence>
<evidence type="ECO:0000256" key="7">
    <source>
        <dbReference type="PROSITE-ProRule" id="PRU00169"/>
    </source>
</evidence>
<accession>A0A090ZJ43</accession>
<evidence type="ECO:0000256" key="4">
    <source>
        <dbReference type="ARBA" id="ARBA00023015"/>
    </source>
</evidence>
<dbReference type="CDD" id="cd00383">
    <property type="entry name" value="trans_reg_C"/>
    <property type="match status" value="1"/>
</dbReference>
<dbReference type="Gene3D" id="6.10.250.690">
    <property type="match status" value="1"/>
</dbReference>
<dbReference type="Pfam" id="PF00486">
    <property type="entry name" value="Trans_reg_C"/>
    <property type="match status" value="1"/>
</dbReference>
<evidence type="ECO:0000259" key="9">
    <source>
        <dbReference type="PROSITE" id="PS50110"/>
    </source>
</evidence>
<evidence type="ECO:0000256" key="6">
    <source>
        <dbReference type="ARBA" id="ARBA00023163"/>
    </source>
</evidence>
<dbReference type="CDD" id="cd17574">
    <property type="entry name" value="REC_OmpR"/>
    <property type="match status" value="1"/>
</dbReference>
<dbReference type="AlphaFoldDB" id="A0A090ZJ43"/>
<dbReference type="GO" id="GO:0005829">
    <property type="term" value="C:cytosol"/>
    <property type="evidence" value="ECO:0007669"/>
    <property type="project" value="TreeGrafter"/>
</dbReference>
<keyword evidence="4" id="KW-0805">Transcription regulation</keyword>
<evidence type="ECO:0000313" key="12">
    <source>
        <dbReference type="Proteomes" id="UP000029278"/>
    </source>
</evidence>
<feature type="domain" description="Response regulatory" evidence="9">
    <location>
        <begin position="4"/>
        <end position="116"/>
    </location>
</feature>
<evidence type="ECO:0000313" key="11">
    <source>
        <dbReference type="EMBL" id="KFN10612.1"/>
    </source>
</evidence>
<dbReference type="InterPro" id="IPR011006">
    <property type="entry name" value="CheY-like_superfamily"/>
</dbReference>
<dbReference type="GO" id="GO:0000156">
    <property type="term" value="F:phosphorelay response regulator activity"/>
    <property type="evidence" value="ECO:0007669"/>
    <property type="project" value="TreeGrafter"/>
</dbReference>
<dbReference type="EMBL" id="JMQA01000018">
    <property type="protein sequence ID" value="KFN10612.1"/>
    <property type="molecule type" value="Genomic_DNA"/>
</dbReference>
<dbReference type="OrthoDB" id="9790442at2"/>
<evidence type="ECO:0000256" key="8">
    <source>
        <dbReference type="PROSITE-ProRule" id="PRU01091"/>
    </source>
</evidence>
<reference evidence="11 12" key="1">
    <citation type="submission" date="2014-04" db="EMBL/GenBank/DDBJ databases">
        <authorList>
            <person name="Bishop-Lilly K.A."/>
            <person name="Broomall S.M."/>
            <person name="Chain P.S."/>
            <person name="Chertkov O."/>
            <person name="Coyne S.R."/>
            <person name="Daligault H.E."/>
            <person name="Davenport K.W."/>
            <person name="Erkkila T."/>
            <person name="Frey K.G."/>
            <person name="Gibbons H.S."/>
            <person name="Gu W."/>
            <person name="Jaissle J."/>
            <person name="Johnson S.L."/>
            <person name="Koroleva G.I."/>
            <person name="Ladner J.T."/>
            <person name="Lo C.-C."/>
            <person name="Minogue T.D."/>
            <person name="Munk C."/>
            <person name="Palacios G.F."/>
            <person name="Redden C.L."/>
            <person name="Rosenzweig C.N."/>
            <person name="Scholz M.B."/>
            <person name="Teshima H."/>
            <person name="Xu Y."/>
        </authorList>
    </citation>
    <scope>NUCLEOTIDE SEQUENCE [LARGE SCALE GENOMIC DNA]</scope>
    <source>
        <strain evidence="11 12">8244</strain>
    </source>
</reference>
<dbReference type="RefSeq" id="WP_036619941.1">
    <property type="nucleotide sequence ID" value="NZ_CP086393.1"/>
</dbReference>
<dbReference type="FunFam" id="3.40.50.2300:FF:000001">
    <property type="entry name" value="DNA-binding response regulator PhoB"/>
    <property type="match status" value="1"/>
</dbReference>
<dbReference type="PROSITE" id="PS51755">
    <property type="entry name" value="OMPR_PHOB"/>
    <property type="match status" value="1"/>
</dbReference>
<dbReference type="HOGENOM" id="CLU_000445_30_3_9"/>
<dbReference type="InterPro" id="IPR039420">
    <property type="entry name" value="WalR-like"/>
</dbReference>
<protein>
    <recommendedName>
        <fullName evidence="13">Response regulator</fullName>
    </recommendedName>
</protein>
<keyword evidence="5 8" id="KW-0238">DNA-binding</keyword>
<evidence type="ECO:0000256" key="1">
    <source>
        <dbReference type="ARBA" id="ARBA00004496"/>
    </source>
</evidence>
<feature type="modified residue" description="4-aspartylphosphate" evidence="7">
    <location>
        <position position="52"/>
    </location>
</feature>
<organism evidence="11 12">
    <name type="scientific">Paenibacillus macerans</name>
    <name type="common">Bacillus macerans</name>
    <dbReference type="NCBI Taxonomy" id="44252"/>
    <lineage>
        <taxon>Bacteria</taxon>
        <taxon>Bacillati</taxon>
        <taxon>Bacillota</taxon>
        <taxon>Bacilli</taxon>
        <taxon>Bacillales</taxon>
        <taxon>Paenibacillaceae</taxon>
        <taxon>Paenibacillus</taxon>
    </lineage>
</organism>
<dbReference type="InterPro" id="IPR001789">
    <property type="entry name" value="Sig_transdc_resp-reg_receiver"/>
</dbReference>
<feature type="domain" description="OmpR/PhoB-type" evidence="10">
    <location>
        <begin position="125"/>
        <end position="224"/>
    </location>
</feature>
<gene>
    <name evidence="11" type="ORF">DJ90_878</name>
</gene>
<keyword evidence="6" id="KW-0804">Transcription</keyword>
<dbReference type="GO" id="GO:0032993">
    <property type="term" value="C:protein-DNA complex"/>
    <property type="evidence" value="ECO:0007669"/>
    <property type="project" value="TreeGrafter"/>
</dbReference>
<comment type="caution">
    <text evidence="11">The sequence shown here is derived from an EMBL/GenBank/DDBJ whole genome shotgun (WGS) entry which is preliminary data.</text>
</comment>
<dbReference type="SMART" id="SM00862">
    <property type="entry name" value="Trans_reg_C"/>
    <property type="match status" value="1"/>
</dbReference>
<evidence type="ECO:0000256" key="2">
    <source>
        <dbReference type="ARBA" id="ARBA00022553"/>
    </source>
</evidence>
<feature type="DNA-binding region" description="OmpR/PhoB-type" evidence="8">
    <location>
        <begin position="125"/>
        <end position="224"/>
    </location>
</feature>
<dbReference type="PROSITE" id="PS50110">
    <property type="entry name" value="RESPONSE_REGULATORY"/>
    <property type="match status" value="1"/>
</dbReference>
<keyword evidence="12" id="KW-1185">Reference proteome</keyword>
<evidence type="ECO:0008006" key="13">
    <source>
        <dbReference type="Google" id="ProtNLM"/>
    </source>
</evidence>
<dbReference type="GO" id="GO:0000976">
    <property type="term" value="F:transcription cis-regulatory region binding"/>
    <property type="evidence" value="ECO:0007669"/>
    <property type="project" value="TreeGrafter"/>
</dbReference>
<dbReference type="GO" id="GO:0006355">
    <property type="term" value="P:regulation of DNA-templated transcription"/>
    <property type="evidence" value="ECO:0007669"/>
    <property type="project" value="InterPro"/>
</dbReference>
<dbReference type="STRING" id="44252.DJ90_878"/>
<dbReference type="InterPro" id="IPR001867">
    <property type="entry name" value="OmpR/PhoB-type_DNA-bd"/>
</dbReference>
<dbReference type="SMART" id="SM00448">
    <property type="entry name" value="REC"/>
    <property type="match status" value="1"/>
</dbReference>
<keyword evidence="2 7" id="KW-0597">Phosphoprotein</keyword>
<evidence type="ECO:0000256" key="5">
    <source>
        <dbReference type="ARBA" id="ARBA00023125"/>
    </source>
</evidence>
<sequence length="224" mass="25085">MSQTLLIVDDEADIVALLKDYFELGGYSVLTAGNGYEALQQMEKSPDLVLLDINMPEMDGLAVCAKIRRFAACPILFLTAKAEDADKIIGFRTGGDDYIVKPFSIEELGARVAAHLRREERSHSRSKAKFAGDLVIDYGERAVFYRNEPVPLAKKEFEIIAFLSQNAGQVFDKERIYERLWGFDSEGDNAVVAEHIRRIRAKLASAECPNCIETVWGVGYKWIG</sequence>
<evidence type="ECO:0000256" key="3">
    <source>
        <dbReference type="ARBA" id="ARBA00023012"/>
    </source>
</evidence>
<dbReference type="Proteomes" id="UP000029278">
    <property type="component" value="Unassembled WGS sequence"/>
</dbReference>
<dbReference type="Gene3D" id="3.40.50.2300">
    <property type="match status" value="1"/>
</dbReference>
<dbReference type="Pfam" id="PF00072">
    <property type="entry name" value="Response_reg"/>
    <property type="match status" value="1"/>
</dbReference>